<evidence type="ECO:0000256" key="7">
    <source>
        <dbReference type="ARBA" id="ARBA00023170"/>
    </source>
</evidence>
<dbReference type="EMBL" id="JAODUO010002449">
    <property type="protein sequence ID" value="KAK2152466.1"/>
    <property type="molecule type" value="Genomic_DNA"/>
</dbReference>
<feature type="transmembrane region" description="Helical" evidence="9">
    <location>
        <begin position="215"/>
        <end position="235"/>
    </location>
</feature>
<evidence type="ECO:0000313" key="11">
    <source>
        <dbReference type="EMBL" id="KAK2152466.1"/>
    </source>
</evidence>
<dbReference type="Gene3D" id="1.20.1070.10">
    <property type="entry name" value="Rhodopsin 7-helix transmembrane proteins"/>
    <property type="match status" value="1"/>
</dbReference>
<name>A0AAD9JGX5_RIDPI</name>
<keyword evidence="3 9" id="KW-0812">Transmembrane</keyword>
<feature type="transmembrane region" description="Helical" evidence="9">
    <location>
        <begin position="264"/>
        <end position="288"/>
    </location>
</feature>
<keyword evidence="5" id="KW-0297">G-protein coupled receptor</keyword>
<dbReference type="GO" id="GO:0004930">
    <property type="term" value="F:G protein-coupled receptor activity"/>
    <property type="evidence" value="ECO:0007669"/>
    <property type="project" value="UniProtKB-KW"/>
</dbReference>
<feature type="transmembrane region" description="Helical" evidence="9">
    <location>
        <begin position="105"/>
        <end position="132"/>
    </location>
</feature>
<proteinExistence type="predicted"/>
<evidence type="ECO:0000259" key="10">
    <source>
        <dbReference type="PROSITE" id="PS50262"/>
    </source>
</evidence>
<evidence type="ECO:0000256" key="3">
    <source>
        <dbReference type="ARBA" id="ARBA00022692"/>
    </source>
</evidence>
<organism evidence="11 12">
    <name type="scientific">Ridgeia piscesae</name>
    <name type="common">Tubeworm</name>
    <dbReference type="NCBI Taxonomy" id="27915"/>
    <lineage>
        <taxon>Eukaryota</taxon>
        <taxon>Metazoa</taxon>
        <taxon>Spiralia</taxon>
        <taxon>Lophotrochozoa</taxon>
        <taxon>Annelida</taxon>
        <taxon>Polychaeta</taxon>
        <taxon>Sedentaria</taxon>
        <taxon>Canalipalpata</taxon>
        <taxon>Sabellida</taxon>
        <taxon>Siboglinidae</taxon>
        <taxon>Ridgeia</taxon>
    </lineage>
</organism>
<dbReference type="InterPro" id="IPR000276">
    <property type="entry name" value="GPCR_Rhodpsn"/>
</dbReference>
<evidence type="ECO:0000256" key="6">
    <source>
        <dbReference type="ARBA" id="ARBA00023136"/>
    </source>
</evidence>
<evidence type="ECO:0000256" key="5">
    <source>
        <dbReference type="ARBA" id="ARBA00023040"/>
    </source>
</evidence>
<keyword evidence="2" id="KW-1003">Cell membrane</keyword>
<gene>
    <name evidence="11" type="ORF">NP493_2459g00004</name>
</gene>
<dbReference type="GO" id="GO:0005886">
    <property type="term" value="C:plasma membrane"/>
    <property type="evidence" value="ECO:0007669"/>
    <property type="project" value="UniProtKB-SubCell"/>
</dbReference>
<evidence type="ECO:0000256" key="8">
    <source>
        <dbReference type="ARBA" id="ARBA00023224"/>
    </source>
</evidence>
<dbReference type="PRINTS" id="PR00237">
    <property type="entry name" value="GPCRRHODOPSN"/>
</dbReference>
<evidence type="ECO:0000256" key="1">
    <source>
        <dbReference type="ARBA" id="ARBA00004651"/>
    </source>
</evidence>
<evidence type="ECO:0000256" key="2">
    <source>
        <dbReference type="ARBA" id="ARBA00022475"/>
    </source>
</evidence>
<dbReference type="AlphaFoldDB" id="A0AAD9JGX5"/>
<dbReference type="CDD" id="cd00637">
    <property type="entry name" value="7tm_classA_rhodopsin-like"/>
    <property type="match status" value="1"/>
</dbReference>
<evidence type="ECO:0000256" key="9">
    <source>
        <dbReference type="SAM" id="Phobius"/>
    </source>
</evidence>
<keyword evidence="7" id="KW-0675">Receptor</keyword>
<evidence type="ECO:0000313" key="12">
    <source>
        <dbReference type="Proteomes" id="UP001209878"/>
    </source>
</evidence>
<feature type="transmembrane region" description="Helical" evidence="9">
    <location>
        <begin position="63"/>
        <end position="84"/>
    </location>
</feature>
<dbReference type="InterPro" id="IPR017452">
    <property type="entry name" value="GPCR_Rhodpsn_7TM"/>
</dbReference>
<keyword evidence="8" id="KW-0807">Transducer</keyword>
<feature type="domain" description="G-protein coupled receptors family 1 profile" evidence="10">
    <location>
        <begin position="1"/>
        <end position="266"/>
    </location>
</feature>
<feature type="transmembrane region" description="Helical" evidence="9">
    <location>
        <begin position="21"/>
        <end position="43"/>
    </location>
</feature>
<accession>A0AAD9JGX5</accession>
<reference evidence="11" key="1">
    <citation type="journal article" date="2023" name="Mol. Biol. Evol.">
        <title>Third-Generation Sequencing Reveals the Adaptive Role of the Epigenome in Three Deep-Sea Polychaetes.</title>
        <authorList>
            <person name="Perez M."/>
            <person name="Aroh O."/>
            <person name="Sun Y."/>
            <person name="Lan Y."/>
            <person name="Juniper S.K."/>
            <person name="Young C.R."/>
            <person name="Angers B."/>
            <person name="Qian P.Y."/>
        </authorList>
    </citation>
    <scope>NUCLEOTIDE SEQUENCE</scope>
    <source>
        <strain evidence="11">R07B-5</strain>
    </source>
</reference>
<keyword evidence="12" id="KW-1185">Reference proteome</keyword>
<dbReference type="PANTHER" id="PTHR24249:SF420">
    <property type="entry name" value="G-PROTEIN COUPLED RECEPTORS FAMILY 1 PROFILE DOMAIN-CONTAINING PROTEIN"/>
    <property type="match status" value="1"/>
</dbReference>
<protein>
    <recommendedName>
        <fullName evidence="10">G-protein coupled receptors family 1 profile domain-containing protein</fullName>
    </recommendedName>
</protein>
<comment type="subcellular location">
    <subcellularLocation>
        <location evidence="1">Cell membrane</location>
        <topology evidence="1">Multi-pass membrane protein</topology>
    </subcellularLocation>
</comment>
<dbReference type="PROSITE" id="PS50262">
    <property type="entry name" value="G_PROTEIN_RECEP_F1_2"/>
    <property type="match status" value="1"/>
</dbReference>
<dbReference type="Proteomes" id="UP001209878">
    <property type="component" value="Unassembled WGS sequence"/>
</dbReference>
<dbReference type="SUPFAM" id="SSF81321">
    <property type="entry name" value="Family A G protein-coupled receptor-like"/>
    <property type="match status" value="1"/>
</dbReference>
<dbReference type="Pfam" id="PF00001">
    <property type="entry name" value="7tm_1"/>
    <property type="match status" value="1"/>
</dbReference>
<evidence type="ECO:0000256" key="4">
    <source>
        <dbReference type="ARBA" id="ARBA00022989"/>
    </source>
</evidence>
<dbReference type="PANTHER" id="PTHR24249">
    <property type="entry name" value="HISTAMINE RECEPTOR-RELATED G-PROTEIN COUPLED RECEPTOR"/>
    <property type="match status" value="1"/>
</dbReference>
<comment type="caution">
    <text evidence="11">The sequence shown here is derived from an EMBL/GenBank/DDBJ whole genome shotgun (WGS) entry which is preliminary data.</text>
</comment>
<feature type="transmembrane region" description="Helical" evidence="9">
    <location>
        <begin position="152"/>
        <end position="175"/>
    </location>
</feature>
<keyword evidence="6 9" id="KW-0472">Membrane</keyword>
<keyword evidence="4 9" id="KW-1133">Transmembrane helix</keyword>
<sequence length="291" mass="32417">MNSLVIAVIAHYRQLREDRTTLFMFSLSVSDLAAGCTFMPISAALCSRATPEVADMVGLVPKIHAFMMWWFAFNSMHSLCWLTISKAIAILKPFKVEQLLSHKRCYFIIGTFWVIGFVFAMINVTAISVITWNTDVCVYRIPNERTVKAGGMTFFLIAVVLPVSLIIYCTIRIFIAVMRTHRQISALEQSVTVGNSSTGNTGLVTVQAIRSSRNVIIICIVSLLLSTPTLAIAVLDNISNTPFPDVLVFVGVWLFESNTFLNSLLYIALFKSVGQSVVHMLYAIVVYIRAR</sequence>
<dbReference type="InterPro" id="IPR050569">
    <property type="entry name" value="TAAR"/>
</dbReference>